<keyword evidence="1" id="KW-0433">Leucine-rich repeat</keyword>
<dbReference type="SMART" id="SM00369">
    <property type="entry name" value="LRR_TYP"/>
    <property type="match status" value="5"/>
</dbReference>
<organism>
    <name type="scientific">Branchiostoma floridae</name>
    <name type="common">Florida lancelet</name>
    <name type="synonym">Amphioxus</name>
    <dbReference type="NCBI Taxonomy" id="7739"/>
    <lineage>
        <taxon>Eukaryota</taxon>
        <taxon>Metazoa</taxon>
        <taxon>Chordata</taxon>
        <taxon>Cephalochordata</taxon>
        <taxon>Leptocardii</taxon>
        <taxon>Amphioxiformes</taxon>
        <taxon>Branchiostomatidae</taxon>
        <taxon>Branchiostoma</taxon>
    </lineage>
</organism>
<evidence type="ECO:0000256" key="4">
    <source>
        <dbReference type="SAM" id="Phobius"/>
    </source>
</evidence>
<dbReference type="PROSITE" id="PS51450">
    <property type="entry name" value="LRR"/>
    <property type="match status" value="1"/>
</dbReference>
<dbReference type="AlphaFoldDB" id="C3XSD4"/>
<keyword evidence="4" id="KW-0812">Transmembrane</keyword>
<sequence>MCVRGGAKESTALLFLLLWVAAYAAADGDTQCETAGWRECLPLTGEVAQLDVMTSGTHTCVFCSVVHGVDTFGSLSPLIAKVDNVAIRGYPFDVLSAMKLAQLEHVEFHRSLALIDADITDVDNNTFARFSSLIKLSLDSNRLSHVKQTWFTGLEKLFVLILSNNNIKQIDPRSFVHLKNLGGLDLENNLLQVVDPFWLFGPRDRMTLDLRSNAINSISPASFHHLQLTWLDLRDNDLSCLDEEVLVGQSALVYLRFSSGVLSSIQGAKPHSIRWSLNRLASVGKSVTMIAEVPTFIFCVKQNSHKLSFGWVVDTSDNGPDKIKLDGVNPGISCGELDRSLSTISIQDPVVVLATGGSLDDNTVPNKLEQCRQVWEYDTKHEHAYTTRTNTIHDDMKNITCILITKDEHTELFFTIHPAQRQTHTTVTTYRTNSDHSSILTHNSGHTEKGYTSSEPRDTATLQVSNTHEAEVPPATDYVLISVVVSAVVSVVVASLVVLVLVRKLRSARLNAEDGSASDDAHIWVIPPGVAFPGLLRSASLPVFTGNTASDDVASCRSLPAVLDTIDPTYSEIPDDIATAQRPLPSLPHTYWEIPDDVISGVVRSVSLPACTLGKTPDDAASCKSLPAVLQSVVPTYSEIPDDIAAAQRPLPALPRSSEPDEEAATQRHMPAPPHTYSEIPDDEDSGPIPFYADAAEISLHAVTNRRQHRRAFRDNTTASSRHRRSGRSIAAYGSAEVTRTQVNNFYRNAPEAQSIRTRRKMRTALVSKATSHGDGTRITPRRASFPLVTLPNTYWPWDIPGDGNGMRPRGESLPSVTLPNTYWPWDIPGEGTRNTTRRASFPLVTLPNTYWPWDIPGDGQFLTMRLIMGESLPSVTLPNTYWPWDIPGEGTRNTTRRASFPLVTLPNTYWPWDIPSREQFLT</sequence>
<evidence type="ECO:0000313" key="6">
    <source>
        <dbReference type="EMBL" id="EEN69062.1"/>
    </source>
</evidence>
<proteinExistence type="predicted"/>
<keyword evidence="4" id="KW-0472">Membrane</keyword>
<keyword evidence="4" id="KW-1133">Transmembrane helix</keyword>
<reference evidence="6" key="1">
    <citation type="journal article" date="2008" name="Nature">
        <title>The amphioxus genome and the evolution of the chordate karyotype.</title>
        <authorList>
            <consortium name="US DOE Joint Genome Institute (JGI-PGF)"/>
            <person name="Putnam N.H."/>
            <person name="Butts T."/>
            <person name="Ferrier D.E.K."/>
            <person name="Furlong R.F."/>
            <person name="Hellsten U."/>
            <person name="Kawashima T."/>
            <person name="Robinson-Rechavi M."/>
            <person name="Shoguchi E."/>
            <person name="Terry A."/>
            <person name="Yu J.-K."/>
            <person name="Benito-Gutierrez E.L."/>
            <person name="Dubchak I."/>
            <person name="Garcia-Fernandez J."/>
            <person name="Gibson-Brown J.J."/>
            <person name="Grigoriev I.V."/>
            <person name="Horton A.C."/>
            <person name="de Jong P.J."/>
            <person name="Jurka J."/>
            <person name="Kapitonov V.V."/>
            <person name="Kohara Y."/>
            <person name="Kuroki Y."/>
            <person name="Lindquist E."/>
            <person name="Lucas S."/>
            <person name="Osoegawa K."/>
            <person name="Pennacchio L.A."/>
            <person name="Salamov A.A."/>
            <person name="Satou Y."/>
            <person name="Sauka-Spengler T."/>
            <person name="Schmutz J."/>
            <person name="Shin-I T."/>
            <person name="Toyoda A."/>
            <person name="Bronner-Fraser M."/>
            <person name="Fujiyama A."/>
            <person name="Holland L.Z."/>
            <person name="Holland P.W.H."/>
            <person name="Satoh N."/>
            <person name="Rokhsar D.S."/>
        </authorList>
    </citation>
    <scope>NUCLEOTIDE SEQUENCE [LARGE SCALE GENOMIC DNA]</scope>
    <source>
        <strain evidence="6">S238N-H82</strain>
        <tissue evidence="6">Testes</tissue>
    </source>
</reference>
<evidence type="ECO:0000256" key="5">
    <source>
        <dbReference type="SAM" id="SignalP"/>
    </source>
</evidence>
<evidence type="ECO:0008006" key="7">
    <source>
        <dbReference type="Google" id="ProtNLM"/>
    </source>
</evidence>
<dbReference type="SUPFAM" id="SSF52058">
    <property type="entry name" value="L domain-like"/>
    <property type="match status" value="1"/>
</dbReference>
<feature type="signal peptide" evidence="5">
    <location>
        <begin position="1"/>
        <end position="26"/>
    </location>
</feature>
<dbReference type="PANTHER" id="PTHR24366">
    <property type="entry name" value="IG(IMMUNOGLOBULIN) AND LRR(LEUCINE RICH REPEAT) DOMAINS"/>
    <property type="match status" value="1"/>
</dbReference>
<evidence type="ECO:0000256" key="2">
    <source>
        <dbReference type="ARBA" id="ARBA00022737"/>
    </source>
</evidence>
<dbReference type="eggNOG" id="KOG0619">
    <property type="taxonomic scope" value="Eukaryota"/>
</dbReference>
<feature type="region of interest" description="Disordered" evidence="3">
    <location>
        <begin position="433"/>
        <end position="457"/>
    </location>
</feature>
<evidence type="ECO:0000256" key="1">
    <source>
        <dbReference type="ARBA" id="ARBA00022614"/>
    </source>
</evidence>
<dbReference type="Gene3D" id="3.80.10.10">
    <property type="entry name" value="Ribonuclease Inhibitor"/>
    <property type="match status" value="1"/>
</dbReference>
<feature type="transmembrane region" description="Helical" evidence="4">
    <location>
        <begin position="478"/>
        <end position="502"/>
    </location>
</feature>
<gene>
    <name evidence="6" type="ORF">BRAFLDRAFT_82202</name>
</gene>
<dbReference type="InParanoid" id="C3XSD4"/>
<dbReference type="InterPro" id="IPR032675">
    <property type="entry name" value="LRR_dom_sf"/>
</dbReference>
<feature type="region of interest" description="Disordered" evidence="3">
    <location>
        <begin position="650"/>
        <end position="685"/>
    </location>
</feature>
<feature type="compositionally biased region" description="Polar residues" evidence="3">
    <location>
        <begin position="435"/>
        <end position="457"/>
    </location>
</feature>
<dbReference type="EMBL" id="GG666458">
    <property type="protein sequence ID" value="EEN69062.1"/>
    <property type="molecule type" value="Genomic_DNA"/>
</dbReference>
<protein>
    <recommendedName>
        <fullName evidence="7">LRRCT domain-containing protein</fullName>
    </recommendedName>
</protein>
<dbReference type="Pfam" id="PF13855">
    <property type="entry name" value="LRR_8"/>
    <property type="match status" value="1"/>
</dbReference>
<feature type="region of interest" description="Disordered" evidence="3">
    <location>
        <begin position="706"/>
        <end position="730"/>
    </location>
</feature>
<keyword evidence="2" id="KW-0677">Repeat</keyword>
<dbReference type="PANTHER" id="PTHR24366:SF170">
    <property type="entry name" value="RE50361P"/>
    <property type="match status" value="1"/>
</dbReference>
<dbReference type="InterPro" id="IPR001611">
    <property type="entry name" value="Leu-rich_rpt"/>
</dbReference>
<evidence type="ECO:0000256" key="3">
    <source>
        <dbReference type="SAM" id="MobiDB-lite"/>
    </source>
</evidence>
<name>C3XSD4_BRAFL</name>
<dbReference type="FunFam" id="3.80.10.10:FF:001023">
    <property type="entry name" value="Uncharacterized protein"/>
    <property type="match status" value="1"/>
</dbReference>
<feature type="chain" id="PRO_5002934696" description="LRRCT domain-containing protein" evidence="5">
    <location>
        <begin position="27"/>
        <end position="923"/>
    </location>
</feature>
<accession>C3XSD4</accession>
<keyword evidence="5" id="KW-0732">Signal</keyword>
<dbReference type="InterPro" id="IPR003591">
    <property type="entry name" value="Leu-rich_rpt_typical-subtyp"/>
</dbReference>